<keyword evidence="1" id="KW-1133">Transmembrane helix</keyword>
<protein>
    <recommendedName>
        <fullName evidence="4">DUF2474 domain-containing protein</fullName>
    </recommendedName>
</protein>
<evidence type="ECO:0000256" key="1">
    <source>
        <dbReference type="SAM" id="Phobius"/>
    </source>
</evidence>
<dbReference type="RefSeq" id="WP_175127754.1">
    <property type="nucleotide sequence ID" value="NZ_CADILD010000001.1"/>
</dbReference>
<proteinExistence type="predicted"/>
<accession>A0A6S7CD83</accession>
<name>A0A6S7CD83_9BURK</name>
<keyword evidence="1" id="KW-0812">Transmembrane</keyword>
<evidence type="ECO:0008006" key="4">
    <source>
        <dbReference type="Google" id="ProtNLM"/>
    </source>
</evidence>
<reference evidence="2 3" key="1">
    <citation type="submission" date="2020-04" db="EMBL/GenBank/DDBJ databases">
        <authorList>
            <person name="De Canck E."/>
        </authorList>
    </citation>
    <scope>NUCLEOTIDE SEQUENCE [LARGE SCALE GENOMIC DNA]</scope>
    <source>
        <strain evidence="2 3">LMG 1861</strain>
    </source>
</reference>
<evidence type="ECO:0000313" key="2">
    <source>
        <dbReference type="EMBL" id="CAB3831851.1"/>
    </source>
</evidence>
<keyword evidence="1" id="KW-0472">Membrane</keyword>
<gene>
    <name evidence="2" type="ORF">LMG1861_00811</name>
</gene>
<sequence length="56" mass="6144">MSTSATATRADRFKPAPPSWRRRLLWLALIWAASVATLGVAAYALRLLMRAVGMSL</sequence>
<dbReference type="Pfam" id="PF10617">
    <property type="entry name" value="DUF2474"/>
    <property type="match status" value="1"/>
</dbReference>
<dbReference type="Proteomes" id="UP000494105">
    <property type="component" value="Unassembled WGS sequence"/>
</dbReference>
<feature type="transmembrane region" description="Helical" evidence="1">
    <location>
        <begin position="24"/>
        <end position="45"/>
    </location>
</feature>
<dbReference type="InterPro" id="IPR018895">
    <property type="entry name" value="DUF2474"/>
</dbReference>
<dbReference type="AlphaFoldDB" id="A0A6S7CD83"/>
<evidence type="ECO:0000313" key="3">
    <source>
        <dbReference type="Proteomes" id="UP000494105"/>
    </source>
</evidence>
<dbReference type="EMBL" id="CADILD010000001">
    <property type="protein sequence ID" value="CAB3831851.1"/>
    <property type="molecule type" value="Genomic_DNA"/>
</dbReference>
<organism evidence="2 3">
    <name type="scientific">Achromobacter piechaudii</name>
    <dbReference type="NCBI Taxonomy" id="72556"/>
    <lineage>
        <taxon>Bacteria</taxon>
        <taxon>Pseudomonadati</taxon>
        <taxon>Pseudomonadota</taxon>
        <taxon>Betaproteobacteria</taxon>
        <taxon>Burkholderiales</taxon>
        <taxon>Alcaligenaceae</taxon>
        <taxon>Achromobacter</taxon>
    </lineage>
</organism>